<keyword evidence="2" id="KW-1185">Reference proteome</keyword>
<sequence>MFSPAMLSRRAAGGACIGSINTQGNEFMVNTSKTQSITFTRGGETTFVLPDDITTLSLATQFDDSGVRSGEMLDLNVQGSAFDALDLSGNGRIEWDNGADDTTAVHQIDASGLLGGLEYTASADVQETIMLGGADNGVDVIRMAGDASRYGNDGDAIDTLIGFDTLKDTLFIDDRLVQSFDSLDLDNAVFADASLSLEEALTQAGAQNSGDAILPVLHGEDTYFYRDSGPAGLDENDFVLKFENFAGGLNSFYDHQDYISRMAPAPTGPFEDVVVSGTTSGTDGVADSFVFGSDGAWQDATITNFELGIDRIDLSQLQNSDGEPLDYGYVHMTAASELIVISDSGSYYVPLVGVPKYDPGSPTGELNYAMGPEDFLFV</sequence>
<name>A0A2R8CLL2_9GAMM</name>
<dbReference type="AlphaFoldDB" id="A0A2R8CLL2"/>
<reference evidence="2" key="1">
    <citation type="submission" date="2018-03" db="EMBL/GenBank/DDBJ databases">
        <authorList>
            <person name="Navarro De La Torre S."/>
        </authorList>
    </citation>
    <scope>NUCLEOTIDE SEQUENCE [LARGE SCALE GENOMIC DNA]</scope>
    <source>
        <strain evidence="2">EAod3</strain>
    </source>
</reference>
<gene>
    <name evidence="1" type="ORF">KSP9073_01811</name>
</gene>
<dbReference type="EMBL" id="ONZI01000002">
    <property type="protein sequence ID" value="SPJ33790.1"/>
    <property type="molecule type" value="Genomic_DNA"/>
</dbReference>
<dbReference type="Proteomes" id="UP000244934">
    <property type="component" value="Unassembled WGS sequence"/>
</dbReference>
<accession>A0A2R8CLL2</accession>
<evidence type="ECO:0000313" key="2">
    <source>
        <dbReference type="Proteomes" id="UP000244934"/>
    </source>
</evidence>
<proteinExistence type="predicted"/>
<evidence type="ECO:0000313" key="1">
    <source>
        <dbReference type="EMBL" id="SPJ33790.1"/>
    </source>
</evidence>
<protein>
    <submittedName>
        <fullName evidence="1">Uncharacterized protein</fullName>
    </submittedName>
</protein>
<organism evidence="1 2">
    <name type="scientific">Kushneria phyllosphaerae</name>
    <dbReference type="NCBI Taxonomy" id="2100822"/>
    <lineage>
        <taxon>Bacteria</taxon>
        <taxon>Pseudomonadati</taxon>
        <taxon>Pseudomonadota</taxon>
        <taxon>Gammaproteobacteria</taxon>
        <taxon>Oceanospirillales</taxon>
        <taxon>Halomonadaceae</taxon>
        <taxon>Kushneria</taxon>
    </lineage>
</organism>